<organism evidence="4 5">
    <name type="scientific">Paenibacillus yanchengensis</name>
    <dbReference type="NCBI Taxonomy" id="2035833"/>
    <lineage>
        <taxon>Bacteria</taxon>
        <taxon>Bacillati</taxon>
        <taxon>Bacillota</taxon>
        <taxon>Bacilli</taxon>
        <taxon>Bacillales</taxon>
        <taxon>Paenibacillaceae</taxon>
        <taxon>Paenibacillus</taxon>
    </lineage>
</organism>
<dbReference type="Pfam" id="PF00583">
    <property type="entry name" value="Acetyltransf_1"/>
    <property type="match status" value="1"/>
</dbReference>
<dbReference type="Gene3D" id="3.40.630.30">
    <property type="match status" value="1"/>
</dbReference>
<proteinExistence type="predicted"/>
<gene>
    <name evidence="4" type="ORF">ACFSJH_03255</name>
</gene>
<evidence type="ECO:0000256" key="1">
    <source>
        <dbReference type="ARBA" id="ARBA00022679"/>
    </source>
</evidence>
<evidence type="ECO:0000313" key="4">
    <source>
        <dbReference type="EMBL" id="MFD2114765.1"/>
    </source>
</evidence>
<dbReference type="Proteomes" id="UP001597362">
    <property type="component" value="Unassembled WGS sequence"/>
</dbReference>
<dbReference type="PANTHER" id="PTHR10545">
    <property type="entry name" value="DIAMINE N-ACETYLTRANSFERASE"/>
    <property type="match status" value="1"/>
</dbReference>
<dbReference type="GO" id="GO:0016746">
    <property type="term" value="F:acyltransferase activity"/>
    <property type="evidence" value="ECO:0007669"/>
    <property type="project" value="UniProtKB-KW"/>
</dbReference>
<dbReference type="RefSeq" id="WP_377769779.1">
    <property type="nucleotide sequence ID" value="NZ_JBHUHO010000008.1"/>
</dbReference>
<keyword evidence="2 4" id="KW-0012">Acyltransferase</keyword>
<dbReference type="EMBL" id="JBHUHO010000008">
    <property type="protein sequence ID" value="MFD2114765.1"/>
    <property type="molecule type" value="Genomic_DNA"/>
</dbReference>
<dbReference type="InterPro" id="IPR000182">
    <property type="entry name" value="GNAT_dom"/>
</dbReference>
<evidence type="ECO:0000256" key="2">
    <source>
        <dbReference type="ARBA" id="ARBA00023315"/>
    </source>
</evidence>
<dbReference type="PANTHER" id="PTHR10545:SF29">
    <property type="entry name" value="GH14572P-RELATED"/>
    <property type="match status" value="1"/>
</dbReference>
<dbReference type="InterPro" id="IPR051016">
    <property type="entry name" value="Diverse_Substrate_AcTransf"/>
</dbReference>
<dbReference type="InterPro" id="IPR016181">
    <property type="entry name" value="Acyl_CoA_acyltransferase"/>
</dbReference>
<sequence length="163" mass="18596">MADYVIRTAERQDIHSLSLLMQEYIVDFYKSPQPTDESILDLIQMLLRGEEGIQFVAKQNGRLVGFATLYFTYSTNKAHKIVIMNDLYVVEDMRSEGIGTGLFEACNLYRNTNDYASMVWETASSNERAQTFYMKMGATQEDWITYCLGAESIGHESKTHGTT</sequence>
<dbReference type="PROSITE" id="PS51186">
    <property type="entry name" value="GNAT"/>
    <property type="match status" value="1"/>
</dbReference>
<keyword evidence="5" id="KW-1185">Reference proteome</keyword>
<protein>
    <submittedName>
        <fullName evidence="4">GNAT family N-acetyltransferase</fullName>
        <ecNumber evidence="4">2.3.-.-</ecNumber>
    </submittedName>
</protein>
<reference evidence="5" key="1">
    <citation type="journal article" date="2019" name="Int. J. Syst. Evol. Microbiol.">
        <title>The Global Catalogue of Microorganisms (GCM) 10K type strain sequencing project: providing services to taxonomists for standard genome sequencing and annotation.</title>
        <authorList>
            <consortium name="The Broad Institute Genomics Platform"/>
            <consortium name="The Broad Institute Genome Sequencing Center for Infectious Disease"/>
            <person name="Wu L."/>
            <person name="Ma J."/>
        </authorList>
    </citation>
    <scope>NUCLEOTIDE SEQUENCE [LARGE SCALE GENOMIC DNA]</scope>
    <source>
        <strain evidence="5">GH52</strain>
    </source>
</reference>
<name>A0ABW4YGR3_9BACL</name>
<dbReference type="EC" id="2.3.-.-" evidence="4"/>
<evidence type="ECO:0000259" key="3">
    <source>
        <dbReference type="PROSITE" id="PS51186"/>
    </source>
</evidence>
<feature type="domain" description="N-acetyltransferase" evidence="3">
    <location>
        <begin position="4"/>
        <end position="163"/>
    </location>
</feature>
<evidence type="ECO:0000313" key="5">
    <source>
        <dbReference type="Proteomes" id="UP001597362"/>
    </source>
</evidence>
<keyword evidence="1 4" id="KW-0808">Transferase</keyword>
<dbReference type="CDD" id="cd04301">
    <property type="entry name" value="NAT_SF"/>
    <property type="match status" value="1"/>
</dbReference>
<accession>A0ABW4YGR3</accession>
<dbReference type="SUPFAM" id="SSF55729">
    <property type="entry name" value="Acyl-CoA N-acyltransferases (Nat)"/>
    <property type="match status" value="1"/>
</dbReference>
<comment type="caution">
    <text evidence="4">The sequence shown here is derived from an EMBL/GenBank/DDBJ whole genome shotgun (WGS) entry which is preliminary data.</text>
</comment>